<sequence length="124" mass="14237">PSNHSRLLLRVGQGHEDIGGRDVILRELEIINALDRLARHRVQFLGAVLQLDSLIHRVQQRLHVSCCSGVDNELNSRVVDIAILEYANLLRSCDIRGFRWRSVDYLFLLFHTPVLLPLQLHIIS</sequence>
<gene>
    <name evidence="1" type="ORF">PENTCL1PPCAC_5538</name>
</gene>
<evidence type="ECO:0000313" key="1">
    <source>
        <dbReference type="EMBL" id="GMS83364.1"/>
    </source>
</evidence>
<protein>
    <submittedName>
        <fullName evidence="1">Uncharacterized protein</fullName>
    </submittedName>
</protein>
<dbReference type="Proteomes" id="UP001432027">
    <property type="component" value="Unassembled WGS sequence"/>
</dbReference>
<dbReference type="AlphaFoldDB" id="A0AAV5ST43"/>
<reference evidence="1" key="1">
    <citation type="submission" date="2023-10" db="EMBL/GenBank/DDBJ databases">
        <title>Genome assembly of Pristionchus species.</title>
        <authorList>
            <person name="Yoshida K."/>
            <person name="Sommer R.J."/>
        </authorList>
    </citation>
    <scope>NUCLEOTIDE SEQUENCE</scope>
    <source>
        <strain evidence="1">RS0144</strain>
    </source>
</reference>
<evidence type="ECO:0000313" key="2">
    <source>
        <dbReference type="Proteomes" id="UP001432027"/>
    </source>
</evidence>
<feature type="non-terminal residue" evidence="1">
    <location>
        <position position="1"/>
    </location>
</feature>
<name>A0AAV5ST43_9BILA</name>
<proteinExistence type="predicted"/>
<accession>A0AAV5ST43</accession>
<comment type="caution">
    <text evidence="1">The sequence shown here is derived from an EMBL/GenBank/DDBJ whole genome shotgun (WGS) entry which is preliminary data.</text>
</comment>
<feature type="non-terminal residue" evidence="1">
    <location>
        <position position="124"/>
    </location>
</feature>
<keyword evidence="2" id="KW-1185">Reference proteome</keyword>
<dbReference type="EMBL" id="BTSX01000002">
    <property type="protein sequence ID" value="GMS83364.1"/>
    <property type="molecule type" value="Genomic_DNA"/>
</dbReference>
<organism evidence="1 2">
    <name type="scientific">Pristionchus entomophagus</name>
    <dbReference type="NCBI Taxonomy" id="358040"/>
    <lineage>
        <taxon>Eukaryota</taxon>
        <taxon>Metazoa</taxon>
        <taxon>Ecdysozoa</taxon>
        <taxon>Nematoda</taxon>
        <taxon>Chromadorea</taxon>
        <taxon>Rhabditida</taxon>
        <taxon>Rhabditina</taxon>
        <taxon>Diplogasteromorpha</taxon>
        <taxon>Diplogasteroidea</taxon>
        <taxon>Neodiplogasteridae</taxon>
        <taxon>Pristionchus</taxon>
    </lineage>
</organism>